<keyword evidence="8 9" id="KW-0739">Sodium transport</keyword>
<protein>
    <recommendedName>
        <fullName evidence="9">Sodium/hydrogen exchanger</fullName>
    </recommendedName>
</protein>
<evidence type="ECO:0000256" key="3">
    <source>
        <dbReference type="ARBA" id="ARBA00022692"/>
    </source>
</evidence>
<dbReference type="Proteomes" id="UP000039865">
    <property type="component" value="Unassembled WGS sequence"/>
</dbReference>
<evidence type="ECO:0000256" key="1">
    <source>
        <dbReference type="ARBA" id="ARBA00004141"/>
    </source>
</evidence>
<feature type="transmembrane region" description="Helical" evidence="11">
    <location>
        <begin position="335"/>
        <end position="354"/>
    </location>
</feature>
<dbReference type="GO" id="GO:0098719">
    <property type="term" value="P:sodium ion import across plasma membrane"/>
    <property type="evidence" value="ECO:0007669"/>
    <property type="project" value="TreeGrafter"/>
</dbReference>
<keyword evidence="7 11" id="KW-0472">Membrane</keyword>
<dbReference type="PRINTS" id="PR01084">
    <property type="entry name" value="NAHEXCHNGR"/>
</dbReference>
<dbReference type="OrthoDB" id="196264at2759"/>
<dbReference type="InterPro" id="IPR004709">
    <property type="entry name" value="NaH_exchanger"/>
</dbReference>
<dbReference type="GO" id="GO:0005886">
    <property type="term" value="C:plasma membrane"/>
    <property type="evidence" value="ECO:0007669"/>
    <property type="project" value="TreeGrafter"/>
</dbReference>
<dbReference type="AlphaFoldDB" id="A0A078B9Y2"/>
<evidence type="ECO:0000256" key="6">
    <source>
        <dbReference type="ARBA" id="ARBA00023065"/>
    </source>
</evidence>
<feature type="transmembrane region" description="Helical" evidence="11">
    <location>
        <begin position="304"/>
        <end position="329"/>
    </location>
</feature>
<keyword evidence="9" id="KW-0050">Antiport</keyword>
<comment type="subcellular location">
    <subcellularLocation>
        <location evidence="1">Membrane</location>
        <topology evidence="1">Multi-pass membrane protein</topology>
    </subcellularLocation>
</comment>
<feature type="region of interest" description="Disordered" evidence="10">
    <location>
        <begin position="576"/>
        <end position="616"/>
    </location>
</feature>
<feature type="transmembrane region" description="Helical" evidence="11">
    <location>
        <begin position="142"/>
        <end position="162"/>
    </location>
</feature>
<keyword evidence="2 9" id="KW-0813">Transport</keyword>
<sequence>MSSSLFSAGAVIIMSVLLFYMFIGSVLEKYHCKVGHEASLVILFGMMLSFIAYASGHHEINHSLAFDENFFFYFCLPPIVFASGYNMKRKKFFENFANILIFGLFGTIVQFTIFSIFTYIVMQFDIMWKYNGQTGQYEQFELSIMEILLMCSLLCCTDVVAAISIIKYEEQPKLFSLVFGEGITNDAVCIILFNTVMEFAGPDSEFTETTPLLILYSFLRLSFWSIFFGIALAFLSAIVTKFFRFLTVKPVVECTLIFCFGYLSYCIAELFHFSGIISLLASGILMSKYSWYNLSPQAKQVTSLAFNVIGYAIEAFVFGYLGLTFFSYIQFEWSWQLFFAEVIIVILGRFMGTIGIIKTLELCRYKSGIRFKDLVFISYAGTIRGAVAFGLVLRIDKSVTNKSVIVTTALGLVVFTTIFLGSTVATVQQFLFGKEQEAAAALKKAGFEHEAKNVLEGEDINHSHHEIVEHPNFDDIALALKSPGEQNQNDPARKKKGRCVEWVKKFDAEKLKPFLIYKYDRDQHKMAKKLNDLLMNKGEQLEEIFAKEGEGQRKSQLYDVLTGKLKVDGQDFSSQLAANHSDNATPRDRLRSSNSKRPLIEDRRVSSNNLLTPKKH</sequence>
<feature type="transmembrane region" description="Helical" evidence="11">
    <location>
        <begin position="70"/>
        <end position="87"/>
    </location>
</feature>
<proteinExistence type="inferred from homology"/>
<keyword evidence="14" id="KW-1185">Reference proteome</keyword>
<organism evidence="13 14">
    <name type="scientific">Stylonychia lemnae</name>
    <name type="common">Ciliate</name>
    <dbReference type="NCBI Taxonomy" id="5949"/>
    <lineage>
        <taxon>Eukaryota</taxon>
        <taxon>Sar</taxon>
        <taxon>Alveolata</taxon>
        <taxon>Ciliophora</taxon>
        <taxon>Intramacronucleata</taxon>
        <taxon>Spirotrichea</taxon>
        <taxon>Stichotrichia</taxon>
        <taxon>Sporadotrichida</taxon>
        <taxon>Oxytrichidae</taxon>
        <taxon>Stylonychinae</taxon>
        <taxon>Stylonychia</taxon>
    </lineage>
</organism>
<dbReference type="PANTHER" id="PTHR10110">
    <property type="entry name" value="SODIUM/HYDROGEN EXCHANGER"/>
    <property type="match status" value="1"/>
</dbReference>
<feature type="transmembrane region" description="Helical" evidence="11">
    <location>
        <begin position="6"/>
        <end position="27"/>
    </location>
</feature>
<dbReference type="NCBIfam" id="TIGR00840">
    <property type="entry name" value="b_cpa1"/>
    <property type="match status" value="1"/>
</dbReference>
<dbReference type="PANTHER" id="PTHR10110:SF187">
    <property type="entry name" value="SODIUM_HYDROGEN EXCHANGER"/>
    <property type="match status" value="1"/>
</dbReference>
<name>A0A078B9Y2_STYLE</name>
<feature type="domain" description="Cation/H+ exchanger transmembrane" evidence="12">
    <location>
        <begin position="36"/>
        <end position="426"/>
    </location>
</feature>
<keyword evidence="6 9" id="KW-0406">Ion transport</keyword>
<evidence type="ECO:0000256" key="10">
    <source>
        <dbReference type="SAM" id="MobiDB-lite"/>
    </source>
</evidence>
<accession>A0A078B9Y2</accession>
<dbReference type="Gene3D" id="6.10.140.1330">
    <property type="match status" value="1"/>
</dbReference>
<keyword evidence="5" id="KW-0915">Sodium</keyword>
<dbReference type="GO" id="GO:0051453">
    <property type="term" value="P:regulation of intracellular pH"/>
    <property type="evidence" value="ECO:0007669"/>
    <property type="project" value="TreeGrafter"/>
</dbReference>
<evidence type="ECO:0000256" key="4">
    <source>
        <dbReference type="ARBA" id="ARBA00022989"/>
    </source>
</evidence>
<keyword evidence="4 11" id="KW-1133">Transmembrane helix</keyword>
<dbReference type="GO" id="GO:0015386">
    <property type="term" value="F:potassium:proton antiporter activity"/>
    <property type="evidence" value="ECO:0007669"/>
    <property type="project" value="TreeGrafter"/>
</dbReference>
<evidence type="ECO:0000256" key="9">
    <source>
        <dbReference type="RuleBase" id="RU003722"/>
    </source>
</evidence>
<evidence type="ECO:0000256" key="7">
    <source>
        <dbReference type="ARBA" id="ARBA00023136"/>
    </source>
</evidence>
<dbReference type="InterPro" id="IPR018422">
    <property type="entry name" value="Cation/H_exchanger_CPA1"/>
</dbReference>
<dbReference type="EMBL" id="CCKQ01018147">
    <property type="protein sequence ID" value="CDW90077.1"/>
    <property type="molecule type" value="Genomic_DNA"/>
</dbReference>
<dbReference type="InParanoid" id="A0A078B9Y2"/>
<evidence type="ECO:0000259" key="12">
    <source>
        <dbReference type="Pfam" id="PF00999"/>
    </source>
</evidence>
<dbReference type="GO" id="GO:0015385">
    <property type="term" value="F:sodium:proton antiporter activity"/>
    <property type="evidence" value="ECO:0007669"/>
    <property type="project" value="InterPro"/>
</dbReference>
<feature type="transmembrane region" description="Helical" evidence="11">
    <location>
        <begin position="174"/>
        <end position="193"/>
    </location>
</feature>
<feature type="transmembrane region" description="Helical" evidence="11">
    <location>
        <begin position="405"/>
        <end position="427"/>
    </location>
</feature>
<feature type="transmembrane region" description="Helical" evidence="11">
    <location>
        <begin position="374"/>
        <end position="393"/>
    </location>
</feature>
<feature type="transmembrane region" description="Helical" evidence="11">
    <location>
        <begin position="271"/>
        <end position="292"/>
    </location>
</feature>
<feature type="transmembrane region" description="Helical" evidence="11">
    <location>
        <begin position="213"/>
        <end position="235"/>
    </location>
</feature>
<evidence type="ECO:0000256" key="11">
    <source>
        <dbReference type="SAM" id="Phobius"/>
    </source>
</evidence>
<dbReference type="InterPro" id="IPR006153">
    <property type="entry name" value="Cation/H_exchanger_TM"/>
</dbReference>
<comment type="similarity">
    <text evidence="9">Belongs to the monovalent cation:proton antiporter 1 (CPA1) transporter (TC 2.A.36) family.</text>
</comment>
<dbReference type="Pfam" id="PF00999">
    <property type="entry name" value="Na_H_Exchanger"/>
    <property type="match status" value="1"/>
</dbReference>
<keyword evidence="3 9" id="KW-0812">Transmembrane</keyword>
<reference evidence="13 14" key="1">
    <citation type="submission" date="2014-06" db="EMBL/GenBank/DDBJ databases">
        <authorList>
            <person name="Swart Estienne"/>
        </authorList>
    </citation>
    <scope>NUCLEOTIDE SEQUENCE [LARGE SCALE GENOMIC DNA]</scope>
    <source>
        <strain evidence="13 14">130c</strain>
    </source>
</reference>
<feature type="transmembrane region" description="Helical" evidence="11">
    <location>
        <begin position="39"/>
        <end position="58"/>
    </location>
</feature>
<evidence type="ECO:0000256" key="8">
    <source>
        <dbReference type="ARBA" id="ARBA00023201"/>
    </source>
</evidence>
<evidence type="ECO:0000313" key="14">
    <source>
        <dbReference type="Proteomes" id="UP000039865"/>
    </source>
</evidence>
<evidence type="ECO:0000256" key="2">
    <source>
        <dbReference type="ARBA" id="ARBA00022448"/>
    </source>
</evidence>
<feature type="transmembrane region" description="Helical" evidence="11">
    <location>
        <begin position="99"/>
        <end position="122"/>
    </location>
</feature>
<evidence type="ECO:0000313" key="13">
    <source>
        <dbReference type="EMBL" id="CDW90077.1"/>
    </source>
</evidence>
<feature type="compositionally biased region" description="Polar residues" evidence="10">
    <location>
        <begin position="606"/>
        <end position="616"/>
    </location>
</feature>
<evidence type="ECO:0000256" key="5">
    <source>
        <dbReference type="ARBA" id="ARBA00023053"/>
    </source>
</evidence>
<gene>
    <name evidence="13" type="primary">Contig17354.g18471</name>
    <name evidence="13" type="ORF">STYLEM_19217</name>
</gene>